<evidence type="ECO:0000256" key="1">
    <source>
        <dbReference type="ARBA" id="ARBA00006817"/>
    </source>
</evidence>
<dbReference type="RefSeq" id="WP_018066908.1">
    <property type="nucleotide sequence ID" value="NZ_AQWH01000029.1"/>
</dbReference>
<evidence type="ECO:0000313" key="4">
    <source>
        <dbReference type="Proteomes" id="UP000191135"/>
    </source>
</evidence>
<keyword evidence="4" id="KW-1185">Reference proteome</keyword>
<sequence>MSTRKITIDALIDAPVESVWKDYTTPADITQWNFASDDWCCPSAEVDLRVGGGYRARMEARDGSFGFDLEAVYEEVEPHNALTMVMSDGRRARTTFESAGGKTHVTTTFDAEDQNAIDMQRDGWQAILNNFKRHVEAKPGRS</sequence>
<dbReference type="Gene3D" id="3.30.530.20">
    <property type="match status" value="1"/>
</dbReference>
<dbReference type="eggNOG" id="COG3832">
    <property type="taxonomic scope" value="Bacteria"/>
</dbReference>
<evidence type="ECO:0000313" key="3">
    <source>
        <dbReference type="EMBL" id="AQZ53761.1"/>
    </source>
</evidence>
<dbReference type="AlphaFoldDB" id="A0A1U9Z7U7"/>
<dbReference type="Proteomes" id="UP000191135">
    <property type="component" value="Plasmid pMM593"/>
</dbReference>
<dbReference type="InterPro" id="IPR013538">
    <property type="entry name" value="ASHA1/2-like_C"/>
</dbReference>
<feature type="domain" description="Activator of Hsp90 ATPase homologue 1/2-like C-terminal" evidence="2">
    <location>
        <begin position="13"/>
        <end position="136"/>
    </location>
</feature>
<accession>A0A1U9Z7U7</accession>
<organism evidence="3 4">
    <name type="scientific">Martelella mediterranea DSM 17316</name>
    <dbReference type="NCBI Taxonomy" id="1122214"/>
    <lineage>
        <taxon>Bacteria</taxon>
        <taxon>Pseudomonadati</taxon>
        <taxon>Pseudomonadota</taxon>
        <taxon>Alphaproteobacteria</taxon>
        <taxon>Hyphomicrobiales</taxon>
        <taxon>Aurantimonadaceae</taxon>
        <taxon>Martelella</taxon>
    </lineage>
</organism>
<dbReference type="OrthoDB" id="9805228at2"/>
<comment type="similarity">
    <text evidence="1">Belongs to the AHA1 family.</text>
</comment>
<name>A0A1U9Z7U7_9HYPH</name>
<dbReference type="CDD" id="cd08897">
    <property type="entry name" value="SRPBCC_CalC_Aha1-like_4"/>
    <property type="match status" value="1"/>
</dbReference>
<dbReference type="EMBL" id="CP020331">
    <property type="protein sequence ID" value="AQZ53761.1"/>
    <property type="molecule type" value="Genomic_DNA"/>
</dbReference>
<evidence type="ECO:0000259" key="2">
    <source>
        <dbReference type="Pfam" id="PF08327"/>
    </source>
</evidence>
<proteinExistence type="inferred from homology"/>
<dbReference type="SUPFAM" id="SSF55961">
    <property type="entry name" value="Bet v1-like"/>
    <property type="match status" value="1"/>
</dbReference>
<dbReference type="InterPro" id="IPR023393">
    <property type="entry name" value="START-like_dom_sf"/>
</dbReference>
<geneLocation type="plasmid" evidence="4">
    <name>pmm593</name>
</geneLocation>
<dbReference type="KEGG" id="mmed:Mame_04469"/>
<gene>
    <name evidence="3" type="ORF">Mame_04469</name>
</gene>
<dbReference type="Pfam" id="PF08327">
    <property type="entry name" value="AHSA1"/>
    <property type="match status" value="1"/>
</dbReference>
<keyword evidence="3" id="KW-0614">Plasmid</keyword>
<reference evidence="3 4" key="1">
    <citation type="submission" date="2017-03" db="EMBL/GenBank/DDBJ databases">
        <title>Foreign affairs: Plasmid Transfer between Roseobacters and Rhizobia.</title>
        <authorList>
            <person name="Bartling P."/>
            <person name="Bunk B."/>
            <person name="Overmann J."/>
            <person name="Brinkmann H."/>
            <person name="Petersen J."/>
        </authorList>
    </citation>
    <scope>NUCLEOTIDE SEQUENCE [LARGE SCALE GENOMIC DNA]</scope>
    <source>
        <strain evidence="3 4">MACL11</strain>
        <plasmid evidence="4">Plasmid pmm593</plasmid>
    </source>
</reference>
<protein>
    <submittedName>
        <fullName evidence="3">Activator of HSP90 ATPase</fullName>
    </submittedName>
</protein>